<dbReference type="STRING" id="1194090.SAMN05443144_104134"/>
<proteinExistence type="predicted"/>
<feature type="transmembrane region" description="Helical" evidence="2">
    <location>
        <begin position="152"/>
        <end position="173"/>
    </location>
</feature>
<name>A0A1M4XHR2_9BACT</name>
<dbReference type="Proteomes" id="UP000184041">
    <property type="component" value="Unassembled WGS sequence"/>
</dbReference>
<dbReference type="PANTHER" id="PTHR34475">
    <property type="match status" value="1"/>
</dbReference>
<keyword evidence="2" id="KW-0812">Transmembrane</keyword>
<dbReference type="OrthoDB" id="1523439at2"/>
<dbReference type="PANTHER" id="PTHR34475:SF1">
    <property type="entry name" value="CYTOSKELETON PROTEIN RODZ"/>
    <property type="match status" value="1"/>
</dbReference>
<reference evidence="3 4" key="1">
    <citation type="submission" date="2016-11" db="EMBL/GenBank/DDBJ databases">
        <authorList>
            <person name="Jaros S."/>
            <person name="Januszkiewicz K."/>
            <person name="Wedrychowicz H."/>
        </authorList>
    </citation>
    <scope>NUCLEOTIDE SEQUENCE [LARGE SCALE GENOMIC DNA]</scope>
    <source>
        <strain evidence="3 4">DSM 21986</strain>
    </source>
</reference>
<keyword evidence="2" id="KW-0472">Membrane</keyword>
<feature type="compositionally biased region" description="Basic and acidic residues" evidence="1">
    <location>
        <begin position="93"/>
        <end position="112"/>
    </location>
</feature>
<protein>
    <submittedName>
        <fullName evidence="3">Helix-turn-helix domain-containing protein</fullName>
    </submittedName>
</protein>
<gene>
    <name evidence="3" type="ORF">SAMN05443144_104134</name>
</gene>
<feature type="region of interest" description="Disordered" evidence="1">
    <location>
        <begin position="93"/>
        <end position="126"/>
    </location>
</feature>
<dbReference type="GO" id="GO:0003677">
    <property type="term" value="F:DNA binding"/>
    <property type="evidence" value="ECO:0007669"/>
    <property type="project" value="InterPro"/>
</dbReference>
<dbReference type="Pfam" id="PF13413">
    <property type="entry name" value="HTH_25"/>
    <property type="match status" value="1"/>
</dbReference>
<dbReference type="Gene3D" id="1.10.260.40">
    <property type="entry name" value="lambda repressor-like DNA-binding domains"/>
    <property type="match status" value="1"/>
</dbReference>
<sequence>MPSLGNDLAIIRKSRKITLEEIHDSSKIPKTVLASIEDNSIFEDITSNPTYIRSYVRSYAKAVSIDERDIIYALNKVEKNSYSGSLIDDDRRQKIKDKKISDSEGKEKRNRGEPAPTSISENPLSKTREIDSVDWADMGHQFKSTRTPSAKWRITLTVLILLAIGAFLIYWFYVRTPGNNATNIPQQEPPSRTTTTDDSLQLDVRSLTIEDSAQRTRGGGRSSQFREAGEGLPDTLSIVLYAAYGTLEPVRVYTDILDEVNPYWIENGEAIRFNFVNDFQFRDGLDNIILLMNGHVIPDFRERFFNPETGRIEITRSFFQDDPRWLQPPPDTLDIDVPPPSIIHQL</sequence>
<dbReference type="AlphaFoldDB" id="A0A1M4XHR2"/>
<accession>A0A1M4XHR2</accession>
<keyword evidence="4" id="KW-1185">Reference proteome</keyword>
<dbReference type="InterPro" id="IPR050400">
    <property type="entry name" value="Bact_Cytoskel_RodZ"/>
</dbReference>
<evidence type="ECO:0000313" key="3">
    <source>
        <dbReference type="EMBL" id="SHE93217.1"/>
    </source>
</evidence>
<evidence type="ECO:0000313" key="4">
    <source>
        <dbReference type="Proteomes" id="UP000184041"/>
    </source>
</evidence>
<organism evidence="3 4">
    <name type="scientific">Fodinibius roseus</name>
    <dbReference type="NCBI Taxonomy" id="1194090"/>
    <lineage>
        <taxon>Bacteria</taxon>
        <taxon>Pseudomonadati</taxon>
        <taxon>Balneolota</taxon>
        <taxon>Balneolia</taxon>
        <taxon>Balneolales</taxon>
        <taxon>Balneolaceae</taxon>
        <taxon>Fodinibius</taxon>
    </lineage>
</organism>
<dbReference type="RefSeq" id="WP_073060218.1">
    <property type="nucleotide sequence ID" value="NZ_FQUS01000004.1"/>
</dbReference>
<dbReference type="InterPro" id="IPR010982">
    <property type="entry name" value="Lambda_DNA-bd_dom_sf"/>
</dbReference>
<dbReference type="EMBL" id="FQUS01000004">
    <property type="protein sequence ID" value="SHE93217.1"/>
    <property type="molecule type" value="Genomic_DNA"/>
</dbReference>
<keyword evidence="2" id="KW-1133">Transmembrane helix</keyword>
<evidence type="ECO:0000256" key="1">
    <source>
        <dbReference type="SAM" id="MobiDB-lite"/>
    </source>
</evidence>
<evidence type="ECO:0000256" key="2">
    <source>
        <dbReference type="SAM" id="Phobius"/>
    </source>
</evidence>